<accession>A0A7W0C0V9</accession>
<evidence type="ECO:0000259" key="3">
    <source>
        <dbReference type="Pfam" id="PF00881"/>
    </source>
</evidence>
<keyword evidence="5" id="KW-1185">Reference proteome</keyword>
<dbReference type="EC" id="1.-.-.-" evidence="4"/>
<evidence type="ECO:0000313" key="5">
    <source>
        <dbReference type="Proteomes" id="UP000523087"/>
    </source>
</evidence>
<gene>
    <name evidence="4" type="ORF">HNR31_003106</name>
</gene>
<evidence type="ECO:0000313" key="4">
    <source>
        <dbReference type="EMBL" id="MBA2876311.1"/>
    </source>
</evidence>
<dbReference type="Proteomes" id="UP000523087">
    <property type="component" value="Unassembled WGS sequence"/>
</dbReference>
<dbReference type="InterPro" id="IPR000415">
    <property type="entry name" value="Nitroreductase-like"/>
</dbReference>
<dbReference type="RefSeq" id="WP_181557028.1">
    <property type="nucleotide sequence ID" value="NZ_JACDUT010000011.1"/>
</dbReference>
<reference evidence="4 5" key="1">
    <citation type="submission" date="2020-07" db="EMBL/GenBank/DDBJ databases">
        <title>Genomic Encyclopedia of Type Strains, Phase IV (KMG-IV): sequencing the most valuable type-strain genomes for metagenomic binning, comparative biology and taxonomic classification.</title>
        <authorList>
            <person name="Goeker M."/>
        </authorList>
    </citation>
    <scope>NUCLEOTIDE SEQUENCE [LARGE SCALE GENOMIC DNA]</scope>
    <source>
        <strain evidence="4 5">DSM 15730</strain>
    </source>
</reference>
<evidence type="ECO:0000256" key="2">
    <source>
        <dbReference type="ARBA" id="ARBA00023002"/>
    </source>
</evidence>
<dbReference type="AlphaFoldDB" id="A0A7W0C0V9"/>
<dbReference type="PANTHER" id="PTHR43673:SF12">
    <property type="entry name" value="PROTEIN DRGA"/>
    <property type="match status" value="1"/>
</dbReference>
<dbReference type="PANTHER" id="PTHR43673">
    <property type="entry name" value="NAD(P)H NITROREDUCTASE YDGI-RELATED"/>
    <property type="match status" value="1"/>
</dbReference>
<proteinExistence type="inferred from homology"/>
<name>A0A7W0C0V9_9BACL</name>
<evidence type="ECO:0000256" key="1">
    <source>
        <dbReference type="ARBA" id="ARBA00007118"/>
    </source>
</evidence>
<dbReference type="Pfam" id="PF00881">
    <property type="entry name" value="Nitroreductase"/>
    <property type="match status" value="1"/>
</dbReference>
<comment type="similarity">
    <text evidence="1">Belongs to the nitroreductase family.</text>
</comment>
<dbReference type="Gene3D" id="3.40.109.10">
    <property type="entry name" value="NADH Oxidase"/>
    <property type="match status" value="1"/>
</dbReference>
<dbReference type="InterPro" id="IPR029479">
    <property type="entry name" value="Nitroreductase"/>
</dbReference>
<organism evidence="4 5">
    <name type="scientific">Thermaerobacillus caldiproteolyticus</name>
    <dbReference type="NCBI Taxonomy" id="247480"/>
    <lineage>
        <taxon>Bacteria</taxon>
        <taxon>Bacillati</taxon>
        <taxon>Bacillota</taxon>
        <taxon>Bacilli</taxon>
        <taxon>Bacillales</taxon>
        <taxon>Anoxybacillaceae</taxon>
        <taxon>Thermaerobacillus</taxon>
    </lineage>
</organism>
<dbReference type="CDD" id="cd02137">
    <property type="entry name" value="MhqN-like"/>
    <property type="match status" value="1"/>
</dbReference>
<dbReference type="SUPFAM" id="SSF55469">
    <property type="entry name" value="FMN-dependent nitroreductase-like"/>
    <property type="match status" value="1"/>
</dbReference>
<dbReference type="EMBL" id="JACDUT010000011">
    <property type="protein sequence ID" value="MBA2876311.1"/>
    <property type="molecule type" value="Genomic_DNA"/>
</dbReference>
<protein>
    <submittedName>
        <fullName evidence="4">Putative NAD(P)H nitroreductase</fullName>
        <ecNumber evidence="4">1.-.-.-</ecNumber>
    </submittedName>
</protein>
<feature type="domain" description="Nitroreductase" evidence="3">
    <location>
        <begin position="8"/>
        <end position="184"/>
    </location>
</feature>
<dbReference type="GO" id="GO:0016491">
    <property type="term" value="F:oxidoreductase activity"/>
    <property type="evidence" value="ECO:0007669"/>
    <property type="project" value="UniProtKB-KW"/>
</dbReference>
<keyword evidence="2 4" id="KW-0560">Oxidoreductase</keyword>
<sequence length="206" mass="23522">MENFEQLVKERRSASNFLENHPISTKELDEIFELVKLAPSAFNLQHTNYLVVLNPELKEEVKKAAYGQHKVSTASAVIVVLGDKKAYREAARIYEGLLLLGVLNKQEFDQMVQDTVSFYESRGEAFQRDEAIRNASLSAMLFMMAAKSKGWDTCPMIGFDPEHLKQVLNISDQYEPVLMITLGKEKVQSRKPRGYRKPVAEFVTYL</sequence>
<comment type="caution">
    <text evidence="4">The sequence shown here is derived from an EMBL/GenBank/DDBJ whole genome shotgun (WGS) entry which is preliminary data.</text>
</comment>